<dbReference type="KEGG" id="mmq:MmarC5_1687"/>
<dbReference type="EMBL" id="CP000609">
    <property type="protein sequence ID" value="ABO35984.1"/>
    <property type="molecule type" value="Genomic_DNA"/>
</dbReference>
<dbReference type="Proteomes" id="UP000000253">
    <property type="component" value="Chromosome"/>
</dbReference>
<organism evidence="1 2">
    <name type="scientific">Methanococcus maripaludis (strain C5 / ATCC BAA-1333)</name>
    <dbReference type="NCBI Taxonomy" id="402880"/>
    <lineage>
        <taxon>Archaea</taxon>
        <taxon>Methanobacteriati</taxon>
        <taxon>Methanobacteriota</taxon>
        <taxon>Methanomada group</taxon>
        <taxon>Methanococci</taxon>
        <taxon>Methanococcales</taxon>
        <taxon>Methanococcaceae</taxon>
        <taxon>Methanococcus</taxon>
    </lineage>
</organism>
<dbReference type="GeneID" id="4928063"/>
<accession>A4G0K0</accession>
<dbReference type="STRING" id="402880.MmarC5_1687"/>
<sequence length="882" mass="99607">MQKVAILLFILVSTVSMNYAADSDGIEIYKIWATGDSTNSQKIYLDLNNPSLNIGLVNTGPYQKNIKVEAKCEDETWESPIISLSPNSHSEKIVELRIKFTEIGEHTVDISLTDEYGKSVGSQSVRVNVISPIDVKNITCQESFISGTKSNLEIVNDNWYTVTLKSNAKAQSDYEVKTWIYVVSKGYSGDPTEEGTSGNINILYDGQENAKTVYVPYHSEVELSFKIPEIISEDEDFKLQVHTEVMGLHDYTDGIEETTLVNSGGSISYTYKKTVKEFKFPIGFVSFSEFKDLNGTSEDYVSEFYKNSKIYDEKVESYLNDRIVNENVLPRAYVEEDPFISILRIEVNNRFDKKLDANMVLQSHNGYNVTKTIKIDPEESKTIYMPYFTKLNDENDFDIFLYSNSHYIYTLEKSLNIDPEIVTPVVFYNISLPNDELVSTKSDLSANVLVGKNYTAYVSLKNNYNRTLTGKLYVGEHYASDDIYESDVFESSEPITFKLGPKEVISYPITLKFNKELNGPIEFVYEVQGPPNNEDSDISGHSTFCHVNAYNALDIRRVEYNNTILPKIATLNENSNVFAEYPIAGFNNSCMVSVESCIPKDIAYKMWVDVYDSNGELKAISNEKIVVVKSKNVQEINFEMFFEEGFLGYTLFHAIPLSDFENVEILYTEGSGTVSKAIDPTAPIGRYSKIDLMGRVPTSTTEVTEIVAPIKIEDMTYSENNLDMIISSGLSSIYPVNLSYYYRVTISTNNETIYKSPTYKDIIHSTESKPLKIKLGDVDGENYNIVFEVEIPDFAKESGKYYPMTLKKSLNIYNNQEITFEETTAEDSEVKTEEVAEEITEASSNSDDQSNNINEDSGIIGSIMDKLGSFASKIPIIKNLIH</sequence>
<evidence type="ECO:0000313" key="1">
    <source>
        <dbReference type="EMBL" id="ABO35984.1"/>
    </source>
</evidence>
<dbReference type="OrthoDB" id="65851at2157"/>
<name>A4G0K0_METM5</name>
<dbReference type="HOGENOM" id="CLU_015662_0_0_2"/>
<reference evidence="1 2" key="1">
    <citation type="submission" date="2007-03" db="EMBL/GenBank/DDBJ databases">
        <title>Complete sequence of chromosome of Methanococcus maripaludis C5.</title>
        <authorList>
            <consortium name="US DOE Joint Genome Institute"/>
            <person name="Copeland A."/>
            <person name="Lucas S."/>
            <person name="Lapidus A."/>
            <person name="Barry K."/>
            <person name="Glavina del Rio T."/>
            <person name="Dalin E."/>
            <person name="Tice H."/>
            <person name="Pitluck S."/>
            <person name="Chertkov O."/>
            <person name="Brettin T."/>
            <person name="Bruce D."/>
            <person name="Han C."/>
            <person name="Detter J.C."/>
            <person name="Schmutz J."/>
            <person name="Larimer F."/>
            <person name="Land M."/>
            <person name="Hauser L."/>
            <person name="Kyrpides N."/>
            <person name="Mikhailova N."/>
            <person name="Sieprawska-Lupa M."/>
            <person name="Whitman W.B."/>
            <person name="Richardson P."/>
        </authorList>
    </citation>
    <scope>NUCLEOTIDE SEQUENCE [LARGE SCALE GENOMIC DNA]</scope>
    <source>
        <strain evidence="2">C5 / ATCC BAA-1333</strain>
    </source>
</reference>
<proteinExistence type="predicted"/>
<dbReference type="AlphaFoldDB" id="A4G0K0"/>
<evidence type="ECO:0000313" key="2">
    <source>
        <dbReference type="Proteomes" id="UP000000253"/>
    </source>
</evidence>
<dbReference type="RefSeq" id="WP_011869431.1">
    <property type="nucleotide sequence ID" value="NC_009135.1"/>
</dbReference>
<dbReference type="eggNOG" id="arCOG05057">
    <property type="taxonomic scope" value="Archaea"/>
</dbReference>
<protein>
    <submittedName>
        <fullName evidence="1">Uncharacterized protein</fullName>
    </submittedName>
</protein>
<gene>
    <name evidence="1" type="ordered locus">MmarC5_1687</name>
</gene>